<dbReference type="Pfam" id="PF14380">
    <property type="entry name" value="WAK_assoc"/>
    <property type="match status" value="2"/>
</dbReference>
<evidence type="ECO:0000256" key="5">
    <source>
        <dbReference type="SAM" id="Phobius"/>
    </source>
</evidence>
<evidence type="ECO:0000256" key="1">
    <source>
        <dbReference type="ARBA" id="ARBA00004167"/>
    </source>
</evidence>
<accession>A0A834Z256</accession>
<dbReference type="AlphaFoldDB" id="A0A834Z256"/>
<name>A0A834Z256_TETSI</name>
<reference evidence="9 10" key="1">
    <citation type="submission" date="2020-04" db="EMBL/GenBank/DDBJ databases">
        <title>Plant Genome Project.</title>
        <authorList>
            <person name="Zhang R.-G."/>
        </authorList>
    </citation>
    <scope>NUCLEOTIDE SEQUENCE [LARGE SCALE GENOMIC DNA]</scope>
    <source>
        <strain evidence="9">YNK0</strain>
        <tissue evidence="9">Leaf</tissue>
    </source>
</reference>
<keyword evidence="2 6" id="KW-0732">Signal</keyword>
<organism evidence="9 10">
    <name type="scientific">Tetracentron sinense</name>
    <name type="common">Spur-leaf</name>
    <dbReference type="NCBI Taxonomy" id="13715"/>
    <lineage>
        <taxon>Eukaryota</taxon>
        <taxon>Viridiplantae</taxon>
        <taxon>Streptophyta</taxon>
        <taxon>Embryophyta</taxon>
        <taxon>Tracheophyta</taxon>
        <taxon>Spermatophyta</taxon>
        <taxon>Magnoliopsida</taxon>
        <taxon>Trochodendrales</taxon>
        <taxon>Trochodendraceae</taxon>
        <taxon>Tetracentron</taxon>
    </lineage>
</organism>
<evidence type="ECO:0000313" key="9">
    <source>
        <dbReference type="EMBL" id="KAF8399080.1"/>
    </source>
</evidence>
<keyword evidence="5" id="KW-1133">Transmembrane helix</keyword>
<feature type="transmembrane region" description="Helical" evidence="5">
    <location>
        <begin position="267"/>
        <end position="291"/>
    </location>
</feature>
<proteinExistence type="predicted"/>
<dbReference type="InterPro" id="IPR032872">
    <property type="entry name" value="WAK_assoc_C"/>
</dbReference>
<feature type="domain" description="Wall-associated receptor kinase galacturonan-binding" evidence="7">
    <location>
        <begin position="301"/>
        <end position="366"/>
    </location>
</feature>
<evidence type="ECO:0000256" key="2">
    <source>
        <dbReference type="ARBA" id="ARBA00022729"/>
    </source>
</evidence>
<evidence type="ECO:0000256" key="3">
    <source>
        <dbReference type="ARBA" id="ARBA00023180"/>
    </source>
</evidence>
<feature type="region of interest" description="Disordered" evidence="4">
    <location>
        <begin position="515"/>
        <end position="534"/>
    </location>
</feature>
<keyword evidence="3" id="KW-0325">Glycoprotein</keyword>
<sequence>MSQSPRRLLVFLSVFLLSEANGIPVNYSSTICPPYNCTNGVNISYPFWHIDSKTSWSSSIFCGYPGFGLNCSDGEIILRLPNDDEYYVKNIDYTEYTLTLVDIDVTNQTCPRVQHNLTLDDVTLLNYTESDLNLTFFFNCSSYPSSLSLPLECLGFGTKRSYVFEVGQVPEGFDWYENCEDNVVVPVMRTAIESGRINGFGGVLQEGFQLDWRAARNCGVCENSGGLCGYKDTADNFLCFCPDGTRRSGNCYDLLQLGFFKFQMHPLLFSSSSFLVLCIFFIIFHVFPLCLCDGDERFSRCTPEFDCGNITGIGYPFWGNGRPKYCGHPGFELLDCQKDYPTTRIRGLEYRVMELNPVNQILRIARTDFMENICPPKLANSTLYGNLFDSLPSYMNLYLYYGCNFSLPLLPNRFTCSINDVPYEDAYVGSEVFPIEGNEGTCNVSIEVPILKTDMVLLAEFAVSLAGVLGKGFEVRWKVDAPCTVCKDSGGRCGYDLISKQPTCFCPDQSYASTCSTPRPTPVAAPAPKSEFESESGSGTCPLFILFIVLVG</sequence>
<feature type="signal peptide" evidence="6">
    <location>
        <begin position="1"/>
        <end position="22"/>
    </location>
</feature>
<dbReference type="InterPro" id="IPR025287">
    <property type="entry name" value="WAK_GUB"/>
</dbReference>
<feature type="domain" description="Wall-associated receptor kinase C-terminal" evidence="8">
    <location>
        <begin position="437"/>
        <end position="509"/>
    </location>
</feature>
<dbReference type="EMBL" id="JABCRI010000010">
    <property type="protein sequence ID" value="KAF8399080.1"/>
    <property type="molecule type" value="Genomic_DNA"/>
</dbReference>
<gene>
    <name evidence="9" type="ORF">HHK36_014946</name>
</gene>
<comment type="subcellular location">
    <subcellularLocation>
        <location evidence="1">Membrane</location>
        <topology evidence="1">Single-pass membrane protein</topology>
    </subcellularLocation>
</comment>
<protein>
    <submittedName>
        <fullName evidence="9">Uncharacterized protein</fullName>
    </submittedName>
</protein>
<keyword evidence="5" id="KW-0472">Membrane</keyword>
<dbReference type="GO" id="GO:0016020">
    <property type="term" value="C:membrane"/>
    <property type="evidence" value="ECO:0007669"/>
    <property type="project" value="UniProtKB-SubCell"/>
</dbReference>
<feature type="chain" id="PRO_5032289308" evidence="6">
    <location>
        <begin position="23"/>
        <end position="552"/>
    </location>
</feature>
<dbReference type="Pfam" id="PF13947">
    <property type="entry name" value="GUB_WAK_bind"/>
    <property type="match status" value="2"/>
</dbReference>
<comment type="caution">
    <text evidence="9">The sequence shown here is derived from an EMBL/GenBank/DDBJ whole genome shotgun (WGS) entry which is preliminary data.</text>
</comment>
<dbReference type="PANTHER" id="PTHR33138:SF1">
    <property type="entry name" value="OS01G0113900 PROTEIN"/>
    <property type="match status" value="1"/>
</dbReference>
<dbReference type="Proteomes" id="UP000655225">
    <property type="component" value="Unassembled WGS sequence"/>
</dbReference>
<evidence type="ECO:0000313" key="10">
    <source>
        <dbReference type="Proteomes" id="UP000655225"/>
    </source>
</evidence>
<evidence type="ECO:0000259" key="8">
    <source>
        <dbReference type="Pfam" id="PF14380"/>
    </source>
</evidence>
<dbReference type="OrthoDB" id="635050at2759"/>
<dbReference type="OMA" id="RLPTSCM"/>
<keyword evidence="5" id="KW-0812">Transmembrane</keyword>
<evidence type="ECO:0000259" key="7">
    <source>
        <dbReference type="Pfam" id="PF13947"/>
    </source>
</evidence>
<evidence type="ECO:0000256" key="4">
    <source>
        <dbReference type="SAM" id="MobiDB-lite"/>
    </source>
</evidence>
<feature type="domain" description="Wall-associated receptor kinase galacturonan-binding" evidence="7">
    <location>
        <begin position="32"/>
        <end position="102"/>
    </location>
</feature>
<evidence type="ECO:0000256" key="6">
    <source>
        <dbReference type="SAM" id="SignalP"/>
    </source>
</evidence>
<dbReference type="GO" id="GO:0030247">
    <property type="term" value="F:polysaccharide binding"/>
    <property type="evidence" value="ECO:0007669"/>
    <property type="project" value="InterPro"/>
</dbReference>
<keyword evidence="10" id="KW-1185">Reference proteome</keyword>
<dbReference type="PANTHER" id="PTHR33138">
    <property type="entry name" value="OS01G0690200 PROTEIN"/>
    <property type="match status" value="1"/>
</dbReference>
<feature type="domain" description="Wall-associated receptor kinase C-terminal" evidence="8">
    <location>
        <begin position="153"/>
        <end position="244"/>
    </location>
</feature>